<dbReference type="HOGENOM" id="CLU_1428007_0_0_1"/>
<sequence length="214" mass="23815">MKTKPQSSKAPPSLPTLSLPHNGETVIAVTVLENPIAKGRGELEWVVNEPPSRRLGHGQLISIKNTSRESGPGLLTSVTDLSRHWVTWAVSGGPAQYRLRVPVPWAAMTGVEAIAHDNHFRSLPDRPPPHQLTMHIPNILATDASPYDLALSPGDLANLETRLNGITQRRWEWRPENERKRRRRRDRPEAMRSEAETARPADHAGEELSAEKGN</sequence>
<proteinExistence type="predicted"/>
<feature type="region of interest" description="Disordered" evidence="1">
    <location>
        <begin position="175"/>
        <end position="214"/>
    </location>
</feature>
<evidence type="ECO:0000256" key="1">
    <source>
        <dbReference type="SAM" id="MobiDB-lite"/>
    </source>
</evidence>
<accession>S8DPN2</accession>
<dbReference type="EMBL" id="KE504211">
    <property type="protein sequence ID" value="EPS95246.1"/>
    <property type="molecule type" value="Genomic_DNA"/>
</dbReference>
<dbReference type="Proteomes" id="UP000015241">
    <property type="component" value="Unassembled WGS sequence"/>
</dbReference>
<name>S8DPN2_FOMSC</name>
<gene>
    <name evidence="2" type="ORF">FOMPIDRAFT_1054321</name>
</gene>
<evidence type="ECO:0000313" key="2">
    <source>
        <dbReference type="EMBL" id="EPS95246.1"/>
    </source>
</evidence>
<organism evidence="2 3">
    <name type="scientific">Fomitopsis schrenkii</name>
    <name type="common">Brown rot fungus</name>
    <dbReference type="NCBI Taxonomy" id="2126942"/>
    <lineage>
        <taxon>Eukaryota</taxon>
        <taxon>Fungi</taxon>
        <taxon>Dikarya</taxon>
        <taxon>Basidiomycota</taxon>
        <taxon>Agaricomycotina</taxon>
        <taxon>Agaricomycetes</taxon>
        <taxon>Polyporales</taxon>
        <taxon>Fomitopsis</taxon>
    </lineage>
</organism>
<dbReference type="OrthoDB" id="10643570at2759"/>
<dbReference type="InParanoid" id="S8DPN2"/>
<evidence type="ECO:0000313" key="3">
    <source>
        <dbReference type="Proteomes" id="UP000015241"/>
    </source>
</evidence>
<protein>
    <submittedName>
        <fullName evidence="2">Uncharacterized protein</fullName>
    </submittedName>
</protein>
<feature type="compositionally biased region" description="Basic and acidic residues" evidence="1">
    <location>
        <begin position="186"/>
        <end position="214"/>
    </location>
</feature>
<reference evidence="2 3" key="1">
    <citation type="journal article" date="2012" name="Science">
        <title>The Paleozoic origin of enzymatic lignin decomposition reconstructed from 31 fungal genomes.</title>
        <authorList>
            <person name="Floudas D."/>
            <person name="Binder M."/>
            <person name="Riley R."/>
            <person name="Barry K."/>
            <person name="Blanchette R.A."/>
            <person name="Henrissat B."/>
            <person name="Martinez A.T."/>
            <person name="Otillar R."/>
            <person name="Spatafora J.W."/>
            <person name="Yadav J.S."/>
            <person name="Aerts A."/>
            <person name="Benoit I."/>
            <person name="Boyd A."/>
            <person name="Carlson A."/>
            <person name="Copeland A."/>
            <person name="Coutinho P.M."/>
            <person name="de Vries R.P."/>
            <person name="Ferreira P."/>
            <person name="Findley K."/>
            <person name="Foster B."/>
            <person name="Gaskell J."/>
            <person name="Glotzer D."/>
            <person name="Gorecki P."/>
            <person name="Heitman J."/>
            <person name="Hesse C."/>
            <person name="Hori C."/>
            <person name="Igarashi K."/>
            <person name="Jurgens J.A."/>
            <person name="Kallen N."/>
            <person name="Kersten P."/>
            <person name="Kohler A."/>
            <person name="Kuees U."/>
            <person name="Kumar T.K.A."/>
            <person name="Kuo A."/>
            <person name="LaButti K."/>
            <person name="Larrondo L.F."/>
            <person name="Lindquist E."/>
            <person name="Ling A."/>
            <person name="Lombard V."/>
            <person name="Lucas S."/>
            <person name="Lundell T."/>
            <person name="Martin R."/>
            <person name="McLaughlin D.J."/>
            <person name="Morgenstern I."/>
            <person name="Morin E."/>
            <person name="Murat C."/>
            <person name="Nagy L.G."/>
            <person name="Nolan M."/>
            <person name="Ohm R.A."/>
            <person name="Patyshakuliyeva A."/>
            <person name="Rokas A."/>
            <person name="Ruiz-Duenas F.J."/>
            <person name="Sabat G."/>
            <person name="Salamov A."/>
            <person name="Samejima M."/>
            <person name="Schmutz J."/>
            <person name="Slot J.C."/>
            <person name="St John F."/>
            <person name="Stenlid J."/>
            <person name="Sun H."/>
            <person name="Sun S."/>
            <person name="Syed K."/>
            <person name="Tsang A."/>
            <person name="Wiebenga A."/>
            <person name="Young D."/>
            <person name="Pisabarro A."/>
            <person name="Eastwood D.C."/>
            <person name="Martin F."/>
            <person name="Cullen D."/>
            <person name="Grigoriev I.V."/>
            <person name="Hibbett D.S."/>
        </authorList>
    </citation>
    <scope>NUCLEOTIDE SEQUENCE</scope>
    <source>
        <strain evidence="3">FP-58527</strain>
    </source>
</reference>
<keyword evidence="3" id="KW-1185">Reference proteome</keyword>
<dbReference type="AlphaFoldDB" id="S8DPN2"/>